<sequence>MLSHEERTTIRKVSLENKKTTEKKVPEVSGALSHIGGAVMTGADLASVKISDIGSMIAAPAEALLDKIGLGTPKEMKEMLEQHRINTVNNIKQRREKLDKYVEAKPIRGGLLKVGTGFIEQVSDPIQMGMNIATNGFILNAVQNATDYLYEQTAIEGRNVKDFGMGDAVNIGIGIGMAGIVEGMKVDTATKLYDDVDYTKKFKAPLDKIIESNKEDVGVVDRKAIGELYKRKDSGQTLSLPRGYHGGETLSKTIDEGVIPRIKKISQNVRKTKLGQEYNLKDFDKKDVSIRGNVSQAVKPIFTEVELGKKQALGEIADDLSGYIIKNRKYDGVTPIGNILSKVVKDIEPEEMIKIWQGKSLDPRYKELQKILHNYMNEFVSIKAEKDLMAKETGFYLNTLYNKQHFEVNIKQALDMFTEFGELDRELILGQLKNIGEKVFVNEEEATRLGLNAGYYSLEETPVLLKKLWYDIKATTKSVAKSEHKGTTGIDSKSIFDVALEWTNMSGKEKYVELLSKQDLTDAEKAFMKKFQDEMLEKFESIFKGFEQNKKQVIENITATIVNERSGYNKVMEKFEPFTTAYKVDGDTTAETKWLDFTMDHETGKQLQRQIDNMRTGLSAYGDVREKLWEDLTLGDKAIHNMKNFTGYKLLFGGRHIREAAPNVAIVNSGAYRLGFDKRYAYTKGIYEMGKVHFDLAKNVKTILDNDLSSIADPLERFETEMFIRRMIESSYKFDKKGFSSTLQTASKIAGSGQLVSDVHRTGMAVRFTSKAMFDEFLKLRLDTMAPEMRVSLATNGIYEAELETIQKQIQSFGDYDNFLKFVLNSNTEEGGKLKSVFEQFVDIAGREFEPYEKDITKMTADGFLSKFWLNSQMLFKRYSMGAFNRAWKNITTYYDSDDILRYRFLKNGKLDIGNVMSTVNWGKGFKHNSMNLMKMSAGLWLGTQATSYLHGTSFGTSADEMVEAKFEAMLDGDYLPIIADGFVDSLSDYVGYDVMFGGGSAFFGTLATTYKALQRAKTSDLENWEKVLYGTMYVVSPQNISRGIDNIKFGKNISTKLNTWSEDAQFLWKNYYRQDALAEQEEGRFPIQKVFDFVDWDSFFDKNIDKAYEVTNLPEGTDEKVVKTYAAGIMGLTEESIRNEHINYAFAHDEIEEREEQLKIAGLDCETQIQRLDPEIRKLFHCVMAFKQIDDPRYIVMALEEMNSTKDKKKALRGFLEEDELPMFDNFADRIFGNNDKLIEIASREYSDDTEGYIEFLQALRNEM</sequence>
<evidence type="ECO:0000313" key="2">
    <source>
        <dbReference type="EMBL" id="KYL02840.1"/>
    </source>
</evidence>
<evidence type="ECO:0000256" key="1">
    <source>
        <dbReference type="SAM" id="MobiDB-lite"/>
    </source>
</evidence>
<accession>A0A170MTT7</accession>
<dbReference type="Proteomes" id="UP000075816">
    <property type="component" value="Unassembled WGS sequence"/>
</dbReference>
<feature type="region of interest" description="Disordered" evidence="1">
    <location>
        <begin position="1"/>
        <end position="22"/>
    </location>
</feature>
<protein>
    <submittedName>
        <fullName evidence="2">Uncharacterized protein</fullName>
    </submittedName>
</protein>
<dbReference type="EMBL" id="LVEA01000064">
    <property type="protein sequence ID" value="KYL02840.1"/>
    <property type="molecule type" value="Genomic_DNA"/>
</dbReference>
<dbReference type="AlphaFoldDB" id="A0A170MTT7"/>
<name>A0A170MTT7_9FUSO</name>
<reference evidence="2 3" key="1">
    <citation type="submission" date="2016-03" db="EMBL/GenBank/DDBJ databases">
        <title>Comparative genomics of human isolates of Fusobacterium necrophorum.</title>
        <authorList>
            <person name="Jensen A."/>
            <person name="Bank S."/>
            <person name="Andersen P.S."/>
            <person name="Kristensen L.H."/>
            <person name="Prag J."/>
        </authorList>
    </citation>
    <scope>NUCLEOTIDE SEQUENCE [LARGE SCALE GENOMIC DNA]</scope>
    <source>
        <strain evidence="2 3">LS_1264</strain>
    </source>
</reference>
<dbReference type="RefSeq" id="WP_062624083.1">
    <property type="nucleotide sequence ID" value="NZ_CAXOUM010000024.1"/>
</dbReference>
<proteinExistence type="predicted"/>
<gene>
    <name evidence="2" type="ORF">A2J07_07095</name>
</gene>
<organism evidence="2 3">
    <name type="scientific">Fusobacterium necrophorum subsp. funduliforme</name>
    <dbReference type="NCBI Taxonomy" id="143387"/>
    <lineage>
        <taxon>Bacteria</taxon>
        <taxon>Fusobacteriati</taxon>
        <taxon>Fusobacteriota</taxon>
        <taxon>Fusobacteriia</taxon>
        <taxon>Fusobacteriales</taxon>
        <taxon>Fusobacteriaceae</taxon>
        <taxon>Fusobacterium</taxon>
    </lineage>
</organism>
<comment type="caution">
    <text evidence="2">The sequence shown here is derived from an EMBL/GenBank/DDBJ whole genome shotgun (WGS) entry which is preliminary data.</text>
</comment>
<evidence type="ECO:0000313" key="3">
    <source>
        <dbReference type="Proteomes" id="UP000075816"/>
    </source>
</evidence>